<sequence>MPLRLPPDNGLIKFYGFPITKKFLVDYATRYVPADLLAQSPDWLITGHGFTLLRWYSRISNLMIEGAMPSPGTPVDYLLLDGVLEILSLRSNERDSYRSRPAQENVDYPAKLIGKESVSPQWWDDFNDPRIYL</sequence>
<accession>A0A0C9WCR9</accession>
<dbReference type="AlphaFoldDB" id="A0A0C9WCR9"/>
<dbReference type="Proteomes" id="UP000053820">
    <property type="component" value="Unassembled WGS sequence"/>
</dbReference>
<name>A0A0C9WCR9_9AGAM</name>
<organism evidence="1 2">
    <name type="scientific">Hydnomerulius pinastri MD-312</name>
    <dbReference type="NCBI Taxonomy" id="994086"/>
    <lineage>
        <taxon>Eukaryota</taxon>
        <taxon>Fungi</taxon>
        <taxon>Dikarya</taxon>
        <taxon>Basidiomycota</taxon>
        <taxon>Agaricomycotina</taxon>
        <taxon>Agaricomycetes</taxon>
        <taxon>Agaricomycetidae</taxon>
        <taxon>Boletales</taxon>
        <taxon>Boletales incertae sedis</taxon>
        <taxon>Leucogyrophana</taxon>
    </lineage>
</organism>
<dbReference type="EMBL" id="KN839855">
    <property type="protein sequence ID" value="KIJ62386.1"/>
    <property type="molecule type" value="Genomic_DNA"/>
</dbReference>
<evidence type="ECO:0000313" key="1">
    <source>
        <dbReference type="EMBL" id="KIJ62386.1"/>
    </source>
</evidence>
<protein>
    <submittedName>
        <fullName evidence="1">Uncharacterized protein</fullName>
    </submittedName>
</protein>
<reference evidence="1 2" key="1">
    <citation type="submission" date="2014-04" db="EMBL/GenBank/DDBJ databases">
        <title>Evolutionary Origins and Diversification of the Mycorrhizal Mutualists.</title>
        <authorList>
            <consortium name="DOE Joint Genome Institute"/>
            <consortium name="Mycorrhizal Genomics Consortium"/>
            <person name="Kohler A."/>
            <person name="Kuo A."/>
            <person name="Nagy L.G."/>
            <person name="Floudas D."/>
            <person name="Copeland A."/>
            <person name="Barry K.W."/>
            <person name="Cichocki N."/>
            <person name="Veneault-Fourrey C."/>
            <person name="LaButti K."/>
            <person name="Lindquist E.A."/>
            <person name="Lipzen A."/>
            <person name="Lundell T."/>
            <person name="Morin E."/>
            <person name="Murat C."/>
            <person name="Riley R."/>
            <person name="Ohm R."/>
            <person name="Sun H."/>
            <person name="Tunlid A."/>
            <person name="Henrissat B."/>
            <person name="Grigoriev I.V."/>
            <person name="Hibbett D.S."/>
            <person name="Martin F."/>
        </authorList>
    </citation>
    <scope>NUCLEOTIDE SEQUENCE [LARGE SCALE GENOMIC DNA]</scope>
    <source>
        <strain evidence="1 2">MD-312</strain>
    </source>
</reference>
<keyword evidence="2" id="KW-1185">Reference proteome</keyword>
<evidence type="ECO:0000313" key="2">
    <source>
        <dbReference type="Proteomes" id="UP000053820"/>
    </source>
</evidence>
<gene>
    <name evidence="1" type="ORF">HYDPIDRAFT_114473</name>
</gene>
<dbReference type="OrthoDB" id="2609391at2759"/>
<proteinExistence type="predicted"/>
<dbReference type="HOGENOM" id="CLU_125567_1_0_1"/>